<dbReference type="EMBL" id="CADCWK010000069">
    <property type="protein sequence ID" value="CAA9550088.1"/>
    <property type="molecule type" value="Genomic_DNA"/>
</dbReference>
<gene>
    <name evidence="2" type="ORF">AVDCRST_MAG33-817</name>
</gene>
<protein>
    <submittedName>
        <fullName evidence="2">Uncharacterized protein</fullName>
    </submittedName>
</protein>
<feature type="region of interest" description="Disordered" evidence="1">
    <location>
        <begin position="1"/>
        <end position="30"/>
    </location>
</feature>
<reference evidence="2" key="1">
    <citation type="submission" date="2020-02" db="EMBL/GenBank/DDBJ databases">
        <authorList>
            <person name="Meier V. D."/>
        </authorList>
    </citation>
    <scope>NUCLEOTIDE SEQUENCE</scope>
    <source>
        <strain evidence="2">AVDCRST_MAG33</strain>
    </source>
</reference>
<feature type="non-terminal residue" evidence="2">
    <location>
        <position position="30"/>
    </location>
</feature>
<name>A0A6J4UIY2_9BACT</name>
<evidence type="ECO:0000313" key="2">
    <source>
        <dbReference type="EMBL" id="CAA9550088.1"/>
    </source>
</evidence>
<proteinExistence type="predicted"/>
<evidence type="ECO:0000256" key="1">
    <source>
        <dbReference type="SAM" id="MobiDB-lite"/>
    </source>
</evidence>
<accession>A0A6J4UIY2</accession>
<dbReference type="AlphaFoldDB" id="A0A6J4UIY2"/>
<sequence length="30" mass="3466">AIRSGNSPRYGHRRDRHHLDRRADLPGCPV</sequence>
<organism evidence="2">
    <name type="scientific">uncultured Thermomicrobiales bacterium</name>
    <dbReference type="NCBI Taxonomy" id="1645740"/>
    <lineage>
        <taxon>Bacteria</taxon>
        <taxon>Pseudomonadati</taxon>
        <taxon>Thermomicrobiota</taxon>
        <taxon>Thermomicrobia</taxon>
        <taxon>Thermomicrobiales</taxon>
        <taxon>environmental samples</taxon>
    </lineage>
</organism>
<feature type="non-terminal residue" evidence="2">
    <location>
        <position position="1"/>
    </location>
</feature>